<keyword evidence="2" id="KW-1185">Reference proteome</keyword>
<sequence>MSQAAKHPLQNAVNCIYFMVTVAYSHMVPGHSLEEFKIFTKIAESSVYLATLIKDALKDQWTAEKDYRPRDWSEQVGWFSAWQPTTSGLLQLLEEAKFGEDERVRKCWIQYCYGTGVFGIITKAPEEALDKSDFKEFQDRVANAKKGMDLREFENPTRLVRDDFLGVQREDGSVQKGGRLQAYEKPNLVKPPGFTSPMDFLKNRV</sequence>
<proteinExistence type="predicted"/>
<protein>
    <submittedName>
        <fullName evidence="1">Uncharacterized protein</fullName>
    </submittedName>
</protein>
<comment type="caution">
    <text evidence="1">The sequence shown here is derived from an EMBL/GenBank/DDBJ whole genome shotgun (WGS) entry which is preliminary data.</text>
</comment>
<accession>A0A9N9Q8H9</accession>
<dbReference type="EMBL" id="CAJVRM010000239">
    <property type="protein sequence ID" value="CAG8977866.1"/>
    <property type="molecule type" value="Genomic_DNA"/>
</dbReference>
<dbReference type="AlphaFoldDB" id="A0A9N9Q8H9"/>
<organism evidence="1 2">
    <name type="scientific">Hymenoscyphus albidus</name>
    <dbReference type="NCBI Taxonomy" id="595503"/>
    <lineage>
        <taxon>Eukaryota</taxon>
        <taxon>Fungi</taxon>
        <taxon>Dikarya</taxon>
        <taxon>Ascomycota</taxon>
        <taxon>Pezizomycotina</taxon>
        <taxon>Leotiomycetes</taxon>
        <taxon>Helotiales</taxon>
        <taxon>Helotiaceae</taxon>
        <taxon>Hymenoscyphus</taxon>
    </lineage>
</organism>
<gene>
    <name evidence="1" type="ORF">HYALB_00001743</name>
</gene>
<evidence type="ECO:0000313" key="1">
    <source>
        <dbReference type="EMBL" id="CAG8977866.1"/>
    </source>
</evidence>
<evidence type="ECO:0000313" key="2">
    <source>
        <dbReference type="Proteomes" id="UP000701801"/>
    </source>
</evidence>
<dbReference type="Proteomes" id="UP000701801">
    <property type="component" value="Unassembled WGS sequence"/>
</dbReference>
<name>A0A9N9Q8H9_9HELO</name>
<reference evidence="1" key="1">
    <citation type="submission" date="2021-07" db="EMBL/GenBank/DDBJ databases">
        <authorList>
            <person name="Durling M."/>
        </authorList>
    </citation>
    <scope>NUCLEOTIDE SEQUENCE</scope>
</reference>